<name>A0A2N9GDF1_FAGSY</name>
<evidence type="ECO:0008006" key="3">
    <source>
        <dbReference type="Google" id="ProtNLM"/>
    </source>
</evidence>
<dbReference type="Pfam" id="PF02620">
    <property type="entry name" value="YceD"/>
    <property type="match status" value="1"/>
</dbReference>
<dbReference type="EMBL" id="OIVN01002108">
    <property type="protein sequence ID" value="SPD00607.1"/>
    <property type="molecule type" value="Genomic_DNA"/>
</dbReference>
<evidence type="ECO:0000256" key="1">
    <source>
        <dbReference type="SAM" id="MobiDB-lite"/>
    </source>
</evidence>
<dbReference type="AlphaFoldDB" id="A0A2N9GDF1"/>
<accession>A0A2N9GDF1</accession>
<gene>
    <name evidence="2" type="ORF">FSB_LOCUS28489</name>
</gene>
<dbReference type="PANTHER" id="PTHR34374">
    <property type="entry name" value="LARGE RIBOSOMAL RNA SUBUNIT ACCUMULATION PROTEIN YCED HOMOLOG 1, CHLOROPLASTIC"/>
    <property type="match status" value="1"/>
</dbReference>
<dbReference type="PANTHER" id="PTHR34374:SF1">
    <property type="entry name" value="LARGE RIBOSOMAL RNA SUBUNIT ACCUMULATION PROTEIN YCED HOMOLOG 1, CHLOROPLASTIC"/>
    <property type="match status" value="1"/>
</dbReference>
<reference evidence="2" key="1">
    <citation type="submission" date="2018-02" db="EMBL/GenBank/DDBJ databases">
        <authorList>
            <person name="Cohen D.B."/>
            <person name="Kent A.D."/>
        </authorList>
    </citation>
    <scope>NUCLEOTIDE SEQUENCE</scope>
</reference>
<evidence type="ECO:0000313" key="2">
    <source>
        <dbReference type="EMBL" id="SPD00607.1"/>
    </source>
</evidence>
<protein>
    <recommendedName>
        <fullName evidence="3">DUF177 domain-containing protein</fullName>
    </recommendedName>
</protein>
<sequence>MSLILPSASSVLPSYYYRLKSKGGASLNPCFPLVHYKVLWRIPEDKHTFFRSKLHRTLMSTPRDCKNTSNQLTEEKNVSFDWGDHGQGEIEEMGLPWEGAVVYKRNSSISHVEYCTTLERLGLGEHSTEISKSRASIMGLRVTKAVKDYPHGTPVQISIDITRKRQKLRLDGIIRTVITLGCNSLDSYAMFGWRGMRGSRGKGRGKDLRGLEGDHQFHMFGCFIDEITATPPNGCTWMCGEPAAECVFSNFSLLLTEEPIEEPEIISMGVIFGDGKVKFSSGSSEEGEEDDEASIDLEDRLYFPPEQKEIDISKNIRDMVHVEITINAICDSMCKGLCLNCGTNLNTGSCNCSKQKVKEKSHGPLGNLKNQMQQKNNVR</sequence>
<feature type="compositionally biased region" description="Polar residues" evidence="1">
    <location>
        <begin position="368"/>
        <end position="379"/>
    </location>
</feature>
<feature type="region of interest" description="Disordered" evidence="1">
    <location>
        <begin position="358"/>
        <end position="379"/>
    </location>
</feature>
<organism evidence="2">
    <name type="scientific">Fagus sylvatica</name>
    <name type="common">Beechnut</name>
    <dbReference type="NCBI Taxonomy" id="28930"/>
    <lineage>
        <taxon>Eukaryota</taxon>
        <taxon>Viridiplantae</taxon>
        <taxon>Streptophyta</taxon>
        <taxon>Embryophyta</taxon>
        <taxon>Tracheophyta</taxon>
        <taxon>Spermatophyta</taxon>
        <taxon>Magnoliopsida</taxon>
        <taxon>eudicotyledons</taxon>
        <taxon>Gunneridae</taxon>
        <taxon>Pentapetalae</taxon>
        <taxon>rosids</taxon>
        <taxon>fabids</taxon>
        <taxon>Fagales</taxon>
        <taxon>Fagaceae</taxon>
        <taxon>Fagus</taxon>
    </lineage>
</organism>
<dbReference type="InterPro" id="IPR003772">
    <property type="entry name" value="YceD"/>
</dbReference>
<proteinExistence type="predicted"/>